<reference evidence="3" key="1">
    <citation type="journal article" date="2015" name="Proc. Natl. Acad. Sci. U.S.A.">
        <title>Networks of energetic and metabolic interactions define dynamics in microbial communities.</title>
        <authorList>
            <person name="Embree M."/>
            <person name="Liu J.K."/>
            <person name="Al-Bassam M.M."/>
            <person name="Zengler K."/>
        </authorList>
    </citation>
    <scope>NUCLEOTIDE SEQUENCE</scope>
</reference>
<dbReference type="AlphaFoldDB" id="A0A0W8G389"/>
<dbReference type="GO" id="GO:0006537">
    <property type="term" value="P:glutamate biosynthetic process"/>
    <property type="evidence" value="ECO:0007669"/>
    <property type="project" value="InterPro"/>
</dbReference>
<dbReference type="Pfam" id="PF01645">
    <property type="entry name" value="Glu_synthase"/>
    <property type="match status" value="1"/>
</dbReference>
<dbReference type="InterPro" id="IPR002932">
    <property type="entry name" value="Glu_synthdom"/>
</dbReference>
<dbReference type="EMBL" id="LNQE01000318">
    <property type="protein sequence ID" value="KUG27542.1"/>
    <property type="molecule type" value="Genomic_DNA"/>
</dbReference>
<dbReference type="PANTHER" id="PTHR43819:SF1">
    <property type="entry name" value="ARCHAEAL-TYPE GLUTAMATE SYNTHASE [NADPH]"/>
    <property type="match status" value="1"/>
</dbReference>
<dbReference type="SUPFAM" id="SSF51395">
    <property type="entry name" value="FMN-linked oxidoreductases"/>
    <property type="match status" value="1"/>
</dbReference>
<evidence type="ECO:0000256" key="1">
    <source>
        <dbReference type="ARBA" id="ARBA00009716"/>
    </source>
</evidence>
<name>A0A0W8G389_9ZZZZ</name>
<feature type="domain" description="Glutamate synthase" evidence="2">
    <location>
        <begin position="2"/>
        <end position="189"/>
    </location>
</feature>
<evidence type="ECO:0000313" key="3">
    <source>
        <dbReference type="EMBL" id="KUG27542.1"/>
    </source>
</evidence>
<comment type="caution">
    <text evidence="3">The sequence shown here is derived from an EMBL/GenBank/DDBJ whole genome shotgun (WGS) entry which is preliminary data.</text>
</comment>
<sequence>MAKMIQSMSMAWGFRVPVYPKISGTTTAGAVLNNLVRNPFAAALAIDGEDGGTGAAYSVSMDHMGHPIASNLRDCYLSLVEQGRQNEIPLIAGGGIGKNGNLAANAASLIMLGASAVQVGKYIMQSAAGCVGSEVDRCNVCNIGVCPKGITSQDPRVYRRLDPEKVAERLVDTFVAFDVELRKIVAPLGRSTSLPIGMSDALGISDHHAAERLKIKYVV</sequence>
<dbReference type="PANTHER" id="PTHR43819">
    <property type="entry name" value="ARCHAEAL-TYPE GLUTAMATE SYNTHASE [NADPH]"/>
    <property type="match status" value="1"/>
</dbReference>
<dbReference type="GO" id="GO:0004355">
    <property type="term" value="F:glutamate synthase (NADPH) activity"/>
    <property type="evidence" value="ECO:0007669"/>
    <property type="project" value="UniProtKB-EC"/>
</dbReference>
<proteinExistence type="inferred from homology"/>
<comment type="similarity">
    <text evidence="1">Belongs to the glutamate synthase family.</text>
</comment>
<keyword evidence="3" id="KW-0560">Oxidoreductase</keyword>
<dbReference type="EC" id="1.4.1.13" evidence="3"/>
<accession>A0A0W8G389</accession>
<gene>
    <name evidence="3" type="ORF">ASZ90_002610</name>
</gene>
<dbReference type="InterPro" id="IPR013785">
    <property type="entry name" value="Aldolase_TIM"/>
</dbReference>
<organism evidence="3">
    <name type="scientific">hydrocarbon metagenome</name>
    <dbReference type="NCBI Taxonomy" id="938273"/>
    <lineage>
        <taxon>unclassified sequences</taxon>
        <taxon>metagenomes</taxon>
        <taxon>ecological metagenomes</taxon>
    </lineage>
</organism>
<protein>
    <submittedName>
        <fullName evidence="3">Glutamate synthase large chain</fullName>
        <ecNumber evidence="3">1.4.1.13</ecNumber>
    </submittedName>
</protein>
<dbReference type="Gene3D" id="3.20.20.70">
    <property type="entry name" value="Aldolase class I"/>
    <property type="match status" value="1"/>
</dbReference>
<evidence type="ECO:0000259" key="2">
    <source>
        <dbReference type="Pfam" id="PF01645"/>
    </source>
</evidence>